<comment type="caution">
    <text evidence="2">The sequence shown here is derived from an EMBL/GenBank/DDBJ whole genome shotgun (WGS) entry which is preliminary data.</text>
</comment>
<reference evidence="2 3" key="1">
    <citation type="journal article" date="2018" name="Proc. R. Soc. B">
        <title>A non-coding region near Follistatin controls head colour polymorphism in the Gouldian finch.</title>
        <authorList>
            <person name="Toomey M.B."/>
            <person name="Marques C.I."/>
            <person name="Andrade P."/>
            <person name="Araujo P.M."/>
            <person name="Sabatino S."/>
            <person name="Gazda M.A."/>
            <person name="Afonso S."/>
            <person name="Lopes R.J."/>
            <person name="Corbo J.C."/>
            <person name="Carneiro M."/>
        </authorList>
    </citation>
    <scope>NUCLEOTIDE SEQUENCE [LARGE SCALE GENOMIC DNA]</scope>
    <source>
        <strain evidence="2">Red01</strain>
        <tissue evidence="2">Muscle</tissue>
    </source>
</reference>
<evidence type="ECO:0000313" key="2">
    <source>
        <dbReference type="EMBL" id="RLV76453.1"/>
    </source>
</evidence>
<dbReference type="Proteomes" id="UP000276834">
    <property type="component" value="Unassembled WGS sequence"/>
</dbReference>
<sequence>MSWVSPGDPGVPGGAAVRGASPALSVSQATTLSLESELLRARELGGQQRRRAAEVLNGLLRDLSELSALVGSGDIKLVRGTGHREHGAGGSVP</sequence>
<keyword evidence="3" id="KW-1185">Reference proteome</keyword>
<accession>A0A3L8RBQ4</accession>
<name>A0A3L8RBQ4_CHLGU</name>
<dbReference type="AlphaFoldDB" id="A0A3L8RBQ4"/>
<gene>
    <name evidence="2" type="ORF">DV515_00016961</name>
</gene>
<evidence type="ECO:0000256" key="1">
    <source>
        <dbReference type="SAM" id="MobiDB-lite"/>
    </source>
</evidence>
<evidence type="ECO:0000313" key="3">
    <source>
        <dbReference type="Proteomes" id="UP000276834"/>
    </source>
</evidence>
<protein>
    <submittedName>
        <fullName evidence="2">Uncharacterized protein</fullName>
    </submittedName>
</protein>
<proteinExistence type="predicted"/>
<organism evidence="2 3">
    <name type="scientific">Chloebia gouldiae</name>
    <name type="common">Gouldian finch</name>
    <name type="synonym">Erythrura gouldiae</name>
    <dbReference type="NCBI Taxonomy" id="44316"/>
    <lineage>
        <taxon>Eukaryota</taxon>
        <taxon>Metazoa</taxon>
        <taxon>Chordata</taxon>
        <taxon>Craniata</taxon>
        <taxon>Vertebrata</taxon>
        <taxon>Euteleostomi</taxon>
        <taxon>Archelosauria</taxon>
        <taxon>Archosauria</taxon>
        <taxon>Dinosauria</taxon>
        <taxon>Saurischia</taxon>
        <taxon>Theropoda</taxon>
        <taxon>Coelurosauria</taxon>
        <taxon>Aves</taxon>
        <taxon>Neognathae</taxon>
        <taxon>Neoaves</taxon>
        <taxon>Telluraves</taxon>
        <taxon>Australaves</taxon>
        <taxon>Passeriformes</taxon>
        <taxon>Passeroidea</taxon>
        <taxon>Passeridae</taxon>
        <taxon>Chloebia</taxon>
    </lineage>
</organism>
<feature type="region of interest" description="Disordered" evidence="1">
    <location>
        <begin position="1"/>
        <end position="23"/>
    </location>
</feature>
<dbReference type="EMBL" id="QUSF01000617">
    <property type="protein sequence ID" value="RLV76453.1"/>
    <property type="molecule type" value="Genomic_DNA"/>
</dbReference>